<dbReference type="Proteomes" id="UP000233837">
    <property type="component" value="Unassembled WGS sequence"/>
</dbReference>
<reference evidence="2 3" key="2">
    <citation type="journal article" date="2017" name="Nature">
        <title>The Apostasia genome and the evolution of orchids.</title>
        <authorList>
            <person name="Zhang G.Q."/>
            <person name="Liu K.W."/>
            <person name="Li Z."/>
            <person name="Lohaus R."/>
            <person name="Hsiao Y.Y."/>
            <person name="Niu S.C."/>
            <person name="Wang J.Y."/>
            <person name="Lin Y.C."/>
            <person name="Xu Q."/>
            <person name="Chen L.J."/>
            <person name="Yoshida K."/>
            <person name="Fujiwara S."/>
            <person name="Wang Z.W."/>
            <person name="Zhang Y.Q."/>
            <person name="Mitsuda N."/>
            <person name="Wang M."/>
            <person name="Liu G.H."/>
            <person name="Pecoraro L."/>
            <person name="Huang H.X."/>
            <person name="Xiao X.J."/>
            <person name="Lin M."/>
            <person name="Wu X.Y."/>
            <person name="Wu W.L."/>
            <person name="Chen Y.Y."/>
            <person name="Chang S.B."/>
            <person name="Sakamoto S."/>
            <person name="Ohme-Takagi M."/>
            <person name="Yagi M."/>
            <person name="Zeng S.J."/>
            <person name="Shen C.Y."/>
            <person name="Yeh C.M."/>
            <person name="Luo Y.B."/>
            <person name="Tsai W.C."/>
            <person name="Van de Peer Y."/>
            <person name="Liu Z.J."/>
        </authorList>
    </citation>
    <scope>NUCLEOTIDE SEQUENCE [LARGE SCALE GENOMIC DNA]</scope>
    <source>
        <tissue evidence="2">The whole plant</tissue>
    </source>
</reference>
<accession>A0A2I0XBY5</accession>
<gene>
    <name evidence="2" type="ORF">MA16_Dca003159</name>
</gene>
<sequence>MRSEEGIGSSSPNPIEKRTGELENFSKERDSSQITKATDLKFSNHPLDIPMNNSSLETDVAALSLGHAINLQLSMVTISEL</sequence>
<organism evidence="2 3">
    <name type="scientific">Dendrobium catenatum</name>
    <dbReference type="NCBI Taxonomy" id="906689"/>
    <lineage>
        <taxon>Eukaryota</taxon>
        <taxon>Viridiplantae</taxon>
        <taxon>Streptophyta</taxon>
        <taxon>Embryophyta</taxon>
        <taxon>Tracheophyta</taxon>
        <taxon>Spermatophyta</taxon>
        <taxon>Magnoliopsida</taxon>
        <taxon>Liliopsida</taxon>
        <taxon>Asparagales</taxon>
        <taxon>Orchidaceae</taxon>
        <taxon>Epidendroideae</taxon>
        <taxon>Malaxideae</taxon>
        <taxon>Dendrobiinae</taxon>
        <taxon>Dendrobium</taxon>
    </lineage>
</organism>
<keyword evidence="3" id="KW-1185">Reference proteome</keyword>
<evidence type="ECO:0000313" key="2">
    <source>
        <dbReference type="EMBL" id="PKU85420.1"/>
    </source>
</evidence>
<evidence type="ECO:0000256" key="1">
    <source>
        <dbReference type="SAM" id="MobiDB-lite"/>
    </source>
</evidence>
<protein>
    <submittedName>
        <fullName evidence="2">Uncharacterized protein</fullName>
    </submittedName>
</protein>
<feature type="compositionally biased region" description="Basic and acidic residues" evidence="1">
    <location>
        <begin position="15"/>
        <end position="31"/>
    </location>
</feature>
<reference evidence="2 3" key="1">
    <citation type="journal article" date="2016" name="Sci. Rep.">
        <title>The Dendrobium catenatum Lindl. genome sequence provides insights into polysaccharide synthase, floral development and adaptive evolution.</title>
        <authorList>
            <person name="Zhang G.Q."/>
            <person name="Xu Q."/>
            <person name="Bian C."/>
            <person name="Tsai W.C."/>
            <person name="Yeh C.M."/>
            <person name="Liu K.W."/>
            <person name="Yoshida K."/>
            <person name="Zhang L.S."/>
            <person name="Chang S.B."/>
            <person name="Chen F."/>
            <person name="Shi Y."/>
            <person name="Su Y.Y."/>
            <person name="Zhang Y.Q."/>
            <person name="Chen L.J."/>
            <person name="Yin Y."/>
            <person name="Lin M."/>
            <person name="Huang H."/>
            <person name="Deng H."/>
            <person name="Wang Z.W."/>
            <person name="Zhu S.L."/>
            <person name="Zhao X."/>
            <person name="Deng C."/>
            <person name="Niu S.C."/>
            <person name="Huang J."/>
            <person name="Wang M."/>
            <person name="Liu G.H."/>
            <person name="Yang H.J."/>
            <person name="Xiao X.J."/>
            <person name="Hsiao Y.Y."/>
            <person name="Wu W.L."/>
            <person name="Chen Y.Y."/>
            <person name="Mitsuda N."/>
            <person name="Ohme-Takagi M."/>
            <person name="Luo Y.B."/>
            <person name="Van de Peer Y."/>
            <person name="Liu Z.J."/>
        </authorList>
    </citation>
    <scope>NUCLEOTIDE SEQUENCE [LARGE SCALE GENOMIC DNA]</scope>
    <source>
        <tissue evidence="2">The whole plant</tissue>
    </source>
</reference>
<feature type="region of interest" description="Disordered" evidence="1">
    <location>
        <begin position="1"/>
        <end position="51"/>
    </location>
</feature>
<dbReference type="EMBL" id="KZ501977">
    <property type="protein sequence ID" value="PKU85420.1"/>
    <property type="molecule type" value="Genomic_DNA"/>
</dbReference>
<proteinExistence type="predicted"/>
<name>A0A2I0XBY5_9ASPA</name>
<evidence type="ECO:0000313" key="3">
    <source>
        <dbReference type="Proteomes" id="UP000233837"/>
    </source>
</evidence>
<dbReference type="AlphaFoldDB" id="A0A2I0XBY5"/>